<name>A0A183MJL2_9TREM</name>
<keyword evidence="2" id="KW-1185">Reference proteome</keyword>
<gene>
    <name evidence="1" type="ORF">SMRZ_LOCUS16237</name>
</gene>
<accession>A0A183MJL2</accession>
<dbReference type="AlphaFoldDB" id="A0A183MJL2"/>
<protein>
    <submittedName>
        <fullName evidence="1">Uncharacterized protein</fullName>
    </submittedName>
</protein>
<evidence type="ECO:0000313" key="1">
    <source>
        <dbReference type="EMBL" id="VDP20384.1"/>
    </source>
</evidence>
<dbReference type="Proteomes" id="UP000277204">
    <property type="component" value="Unassembled WGS sequence"/>
</dbReference>
<dbReference type="EMBL" id="UZAI01017092">
    <property type="protein sequence ID" value="VDP20384.1"/>
    <property type="molecule type" value="Genomic_DNA"/>
</dbReference>
<sequence length="324" mass="38419">MCDYQSGFIYHYHQNITDIPTKIDIIIIIFSCYIILINQFILFLLFQTYLSTSSQFINILIMIQIIFDTFVCISQISNKFCPFFLITSELWINILGCHIWTSEFLNNLFNTFTRQTIITMIIEHYLTIYIPNLNLLNYPKLLSSIYCLLVIYNIISNLYLILLVKLDQTGQCIIISKMLINNSDRLELIIFNYISLILGDIIPFIVITIIIILIILHYYKIKLITKKDQNQMKPIQNYLTLLLIIWCLPEIFITLCDICQHVCETYIEYEMLCDITHHCLELIRSITFILHSISLFIFLKPIRIEALKTFKNILEFFKKPFSFF</sequence>
<evidence type="ECO:0000313" key="2">
    <source>
        <dbReference type="Proteomes" id="UP000277204"/>
    </source>
</evidence>
<organism evidence="1 2">
    <name type="scientific">Schistosoma margrebowiei</name>
    <dbReference type="NCBI Taxonomy" id="48269"/>
    <lineage>
        <taxon>Eukaryota</taxon>
        <taxon>Metazoa</taxon>
        <taxon>Spiralia</taxon>
        <taxon>Lophotrochozoa</taxon>
        <taxon>Platyhelminthes</taxon>
        <taxon>Trematoda</taxon>
        <taxon>Digenea</taxon>
        <taxon>Strigeidida</taxon>
        <taxon>Schistosomatoidea</taxon>
        <taxon>Schistosomatidae</taxon>
        <taxon>Schistosoma</taxon>
    </lineage>
</organism>
<reference evidence="1 2" key="1">
    <citation type="submission" date="2018-11" db="EMBL/GenBank/DDBJ databases">
        <authorList>
            <consortium name="Pathogen Informatics"/>
        </authorList>
    </citation>
    <scope>NUCLEOTIDE SEQUENCE [LARGE SCALE GENOMIC DNA]</scope>
    <source>
        <strain evidence="1 2">Zambia</strain>
    </source>
</reference>
<proteinExistence type="predicted"/>